<reference evidence="1" key="1">
    <citation type="submission" date="2022-10" db="EMBL/GenBank/DDBJ databases">
        <title>The complete genomes of actinobacterial strains from the NBC collection.</title>
        <authorList>
            <person name="Joergensen T.S."/>
            <person name="Alvarez Arevalo M."/>
            <person name="Sterndorff E.B."/>
            <person name="Faurdal D."/>
            <person name="Vuksanovic O."/>
            <person name="Mourched A.-S."/>
            <person name="Charusanti P."/>
            <person name="Shaw S."/>
            <person name="Blin K."/>
            <person name="Weber T."/>
        </authorList>
    </citation>
    <scope>NUCLEOTIDE SEQUENCE</scope>
    <source>
        <strain evidence="1">NBC_00119</strain>
    </source>
</reference>
<evidence type="ECO:0000313" key="1">
    <source>
        <dbReference type="EMBL" id="WTS17402.1"/>
    </source>
</evidence>
<name>A0AAU1UHE4_9ACTN</name>
<dbReference type="AlphaFoldDB" id="A0AAU1UHE4"/>
<accession>A0AAU1UHE4</accession>
<gene>
    <name evidence="1" type="ORF">OHU69_44045</name>
</gene>
<proteinExistence type="predicted"/>
<organism evidence="1">
    <name type="scientific">Streptomyces sp. NBC_00119</name>
    <dbReference type="NCBI Taxonomy" id="2975659"/>
    <lineage>
        <taxon>Bacteria</taxon>
        <taxon>Bacillati</taxon>
        <taxon>Actinomycetota</taxon>
        <taxon>Actinomycetes</taxon>
        <taxon>Kitasatosporales</taxon>
        <taxon>Streptomycetaceae</taxon>
        <taxon>Streptomyces</taxon>
    </lineage>
</organism>
<protein>
    <submittedName>
        <fullName evidence="1">Uncharacterized protein</fullName>
    </submittedName>
</protein>
<sequence length="64" mass="6686">MATAGTPTAQVLGEVIATSVSSAPLLLLPTRPVRRSYAALPLQPSVGMFRARRDPGRSVARGDP</sequence>
<dbReference type="EMBL" id="CP108195">
    <property type="protein sequence ID" value="WTS17402.1"/>
    <property type="molecule type" value="Genomic_DNA"/>
</dbReference>